<proteinExistence type="predicted"/>
<evidence type="ECO:0000313" key="2">
    <source>
        <dbReference type="Proteomes" id="UP001341840"/>
    </source>
</evidence>
<gene>
    <name evidence="1" type="ORF">PIB30_071456</name>
</gene>
<comment type="caution">
    <text evidence="1">The sequence shown here is derived from an EMBL/GenBank/DDBJ whole genome shotgun (WGS) entry which is preliminary data.</text>
</comment>
<keyword evidence="2" id="KW-1185">Reference proteome</keyword>
<reference evidence="1 2" key="1">
    <citation type="journal article" date="2023" name="Plants (Basel)">
        <title>Bridging the Gap: Combining Genomics and Transcriptomics Approaches to Understand Stylosanthes scabra, an Orphan Legume from the Brazilian Caatinga.</title>
        <authorList>
            <person name="Ferreira-Neto J.R.C."/>
            <person name="da Silva M.D."/>
            <person name="Binneck E."/>
            <person name="de Melo N.F."/>
            <person name="da Silva R.H."/>
            <person name="de Melo A.L.T.M."/>
            <person name="Pandolfi V."/>
            <person name="Bustamante F.O."/>
            <person name="Brasileiro-Vidal A.C."/>
            <person name="Benko-Iseppon A.M."/>
        </authorList>
    </citation>
    <scope>NUCLEOTIDE SEQUENCE [LARGE SCALE GENOMIC DNA]</scope>
    <source>
        <tissue evidence="1">Leaves</tissue>
    </source>
</reference>
<name>A0ABU6ZMG1_9FABA</name>
<protein>
    <submittedName>
        <fullName evidence="1">Uncharacterized protein</fullName>
    </submittedName>
</protein>
<sequence>MAHPHASRTRAMALARPRGELGHIRPKLPSSTARAFAQWPWCVRALALGALGKGPGRVARPRAPNGTPTRAHYHAFLGPHCMARSRPRHGAPARWRLHLKAECTPLFSHSHSQFLSSSPIPSIRKPSISHTNTHTSSLCVISLTSHRQVSFLSLCFSLICMIS</sequence>
<evidence type="ECO:0000313" key="1">
    <source>
        <dbReference type="EMBL" id="MED6223175.1"/>
    </source>
</evidence>
<accession>A0ABU6ZMG1</accession>
<dbReference type="EMBL" id="JASCZI010272686">
    <property type="protein sequence ID" value="MED6223175.1"/>
    <property type="molecule type" value="Genomic_DNA"/>
</dbReference>
<organism evidence="1 2">
    <name type="scientific">Stylosanthes scabra</name>
    <dbReference type="NCBI Taxonomy" id="79078"/>
    <lineage>
        <taxon>Eukaryota</taxon>
        <taxon>Viridiplantae</taxon>
        <taxon>Streptophyta</taxon>
        <taxon>Embryophyta</taxon>
        <taxon>Tracheophyta</taxon>
        <taxon>Spermatophyta</taxon>
        <taxon>Magnoliopsida</taxon>
        <taxon>eudicotyledons</taxon>
        <taxon>Gunneridae</taxon>
        <taxon>Pentapetalae</taxon>
        <taxon>rosids</taxon>
        <taxon>fabids</taxon>
        <taxon>Fabales</taxon>
        <taxon>Fabaceae</taxon>
        <taxon>Papilionoideae</taxon>
        <taxon>50 kb inversion clade</taxon>
        <taxon>dalbergioids sensu lato</taxon>
        <taxon>Dalbergieae</taxon>
        <taxon>Pterocarpus clade</taxon>
        <taxon>Stylosanthes</taxon>
    </lineage>
</organism>
<dbReference type="Proteomes" id="UP001341840">
    <property type="component" value="Unassembled WGS sequence"/>
</dbReference>